<evidence type="ECO:0000256" key="4">
    <source>
        <dbReference type="ARBA" id="ARBA00012173"/>
    </source>
</evidence>
<dbReference type="Gene3D" id="3.90.700.10">
    <property type="entry name" value="Succinate dehydrogenase/fumarate reductase flavoprotein, catalytic domain"/>
    <property type="match status" value="1"/>
</dbReference>
<feature type="domain" description="Fumarate reductase/succinate dehydrogenase flavoprotein-like C-terminal" evidence="15">
    <location>
        <begin position="436"/>
        <end position="537"/>
    </location>
</feature>
<dbReference type="SUPFAM" id="SSF56425">
    <property type="entry name" value="Succinate dehydrogenase/fumarate reductase flavoprotein, catalytic domain"/>
    <property type="match status" value="1"/>
</dbReference>
<comment type="cofactor">
    <cofactor evidence="1 13">
        <name>FAD</name>
        <dbReference type="ChEBI" id="CHEBI:57692"/>
    </cofactor>
</comment>
<comment type="similarity">
    <text evidence="3 13">Belongs to the FAD-dependent oxidoreductase 2 family. NadB subfamily.</text>
</comment>
<gene>
    <name evidence="16" type="ordered locus">Mahau_1142</name>
</gene>
<dbReference type="EC" id="1.4.3.16" evidence="4 11"/>
<evidence type="ECO:0000256" key="3">
    <source>
        <dbReference type="ARBA" id="ARBA00008562"/>
    </source>
</evidence>
<organism evidence="16 17">
    <name type="scientific">Mahella australiensis (strain DSM 15567 / CIP 107919 / 50-1 BON)</name>
    <dbReference type="NCBI Taxonomy" id="697281"/>
    <lineage>
        <taxon>Bacteria</taxon>
        <taxon>Bacillati</taxon>
        <taxon>Bacillota</taxon>
        <taxon>Clostridia</taxon>
        <taxon>Thermoanaerobacterales</taxon>
        <taxon>Thermoanaerobacterales Family IV. Incertae Sedis</taxon>
        <taxon>Mahella</taxon>
    </lineage>
</organism>
<dbReference type="eggNOG" id="COG0029">
    <property type="taxonomic scope" value="Bacteria"/>
</dbReference>
<evidence type="ECO:0000256" key="11">
    <source>
        <dbReference type="NCBIfam" id="TIGR00551"/>
    </source>
</evidence>
<dbReference type="Pfam" id="PF00890">
    <property type="entry name" value="FAD_binding_2"/>
    <property type="match status" value="1"/>
</dbReference>
<feature type="active site" description="Proton acceptor" evidence="12">
    <location>
        <position position="286"/>
    </location>
</feature>
<evidence type="ECO:0000256" key="13">
    <source>
        <dbReference type="RuleBase" id="RU362049"/>
    </source>
</evidence>
<dbReference type="InterPro" id="IPR003953">
    <property type="entry name" value="FAD-dep_OxRdtase_2_FAD-bd"/>
</dbReference>
<evidence type="ECO:0000256" key="8">
    <source>
        <dbReference type="ARBA" id="ARBA00022827"/>
    </source>
</evidence>
<dbReference type="PANTHER" id="PTHR42716">
    <property type="entry name" value="L-ASPARTATE OXIDASE"/>
    <property type="match status" value="1"/>
</dbReference>
<dbReference type="NCBIfam" id="TIGR00551">
    <property type="entry name" value="nadB"/>
    <property type="match status" value="1"/>
</dbReference>
<dbReference type="InterPro" id="IPR037099">
    <property type="entry name" value="Fum_R/Succ_DH_flav-like_C_sf"/>
</dbReference>
<dbReference type="STRING" id="697281.Mahau_1142"/>
<evidence type="ECO:0000256" key="2">
    <source>
        <dbReference type="ARBA" id="ARBA00004950"/>
    </source>
</evidence>
<dbReference type="Pfam" id="PF02910">
    <property type="entry name" value="Succ_DH_flav_C"/>
    <property type="match status" value="1"/>
</dbReference>
<accession>F3ZVH7</accession>
<dbReference type="InterPro" id="IPR036188">
    <property type="entry name" value="FAD/NAD-bd_sf"/>
</dbReference>
<comment type="catalytic activity">
    <reaction evidence="10">
        <text>L-aspartate + O2 = iminosuccinate + H2O2</text>
        <dbReference type="Rhea" id="RHEA:25876"/>
        <dbReference type="ChEBI" id="CHEBI:15379"/>
        <dbReference type="ChEBI" id="CHEBI:16240"/>
        <dbReference type="ChEBI" id="CHEBI:29991"/>
        <dbReference type="ChEBI" id="CHEBI:77875"/>
        <dbReference type="EC" id="1.4.3.16"/>
    </reaction>
    <physiologicalReaction direction="left-to-right" evidence="10">
        <dbReference type="Rhea" id="RHEA:25877"/>
    </physiologicalReaction>
</comment>
<evidence type="ECO:0000313" key="17">
    <source>
        <dbReference type="Proteomes" id="UP000008457"/>
    </source>
</evidence>
<evidence type="ECO:0000256" key="5">
    <source>
        <dbReference type="ARBA" id="ARBA00021901"/>
    </source>
</evidence>
<reference evidence="16 17" key="2">
    <citation type="journal article" date="2011" name="Stand. Genomic Sci.">
        <title>Complete genome sequence of Mahella australiensis type strain (50-1 BON).</title>
        <authorList>
            <person name="Sikorski J."/>
            <person name="Teshima H."/>
            <person name="Nolan M."/>
            <person name="Lucas S."/>
            <person name="Hammon N."/>
            <person name="Deshpande S."/>
            <person name="Cheng J.F."/>
            <person name="Pitluck S."/>
            <person name="Liolios K."/>
            <person name="Pagani I."/>
            <person name="Ivanova N."/>
            <person name="Huntemann M."/>
            <person name="Mavromatis K."/>
            <person name="Ovchinikova G."/>
            <person name="Pati A."/>
            <person name="Tapia R."/>
            <person name="Han C."/>
            <person name="Goodwin L."/>
            <person name="Chen A."/>
            <person name="Palaniappan K."/>
            <person name="Land M."/>
            <person name="Hauser L."/>
            <person name="Ngatchou-Djao O.D."/>
            <person name="Rohde M."/>
            <person name="Pukall R."/>
            <person name="Spring S."/>
            <person name="Abt B."/>
            <person name="Goker M."/>
            <person name="Detter J.C."/>
            <person name="Woyke T."/>
            <person name="Bristow J."/>
            <person name="Markowitz V."/>
            <person name="Hugenholtz P."/>
            <person name="Eisen J.A."/>
            <person name="Kyrpides N.C."/>
            <person name="Klenk H.P."/>
            <person name="Lapidus A."/>
        </authorList>
    </citation>
    <scope>NUCLEOTIDE SEQUENCE [LARGE SCALE GENOMIC DNA]</scope>
    <source>
        <strain evidence="17">DSM 15567 / CIP 107919 / 50-1 BON</strain>
    </source>
</reference>
<name>F3ZVH7_MAHA5</name>
<dbReference type="FunFam" id="3.90.700.10:FF:000002">
    <property type="entry name" value="L-aspartate oxidase"/>
    <property type="match status" value="1"/>
</dbReference>
<dbReference type="EMBL" id="CP002360">
    <property type="protein sequence ID" value="AEE96339.1"/>
    <property type="molecule type" value="Genomic_DNA"/>
</dbReference>
<dbReference type="SUPFAM" id="SSF51905">
    <property type="entry name" value="FAD/NAD(P)-binding domain"/>
    <property type="match status" value="1"/>
</dbReference>
<dbReference type="GO" id="GO:0008734">
    <property type="term" value="F:L-aspartate oxidase activity"/>
    <property type="evidence" value="ECO:0007669"/>
    <property type="project" value="UniProtKB-UniRule"/>
</dbReference>
<comment type="subcellular location">
    <subcellularLocation>
        <location evidence="13">Cytoplasm</location>
    </subcellularLocation>
</comment>
<protein>
    <recommendedName>
        <fullName evidence="5 11">L-aspartate oxidase</fullName>
        <ecNumber evidence="4 11">1.4.3.16</ecNumber>
    </recommendedName>
</protein>
<dbReference type="AlphaFoldDB" id="F3ZVH7"/>
<proteinExistence type="inferred from homology"/>
<evidence type="ECO:0000259" key="15">
    <source>
        <dbReference type="Pfam" id="PF02910"/>
    </source>
</evidence>
<comment type="function">
    <text evidence="13">Catalyzes the oxidation of L-aspartate to iminoaspartate.</text>
</comment>
<dbReference type="GO" id="GO:0034628">
    <property type="term" value="P:'de novo' NAD+ biosynthetic process from L-aspartate"/>
    <property type="evidence" value="ECO:0007669"/>
    <property type="project" value="TreeGrafter"/>
</dbReference>
<keyword evidence="7 13" id="KW-0662">Pyridine nucleotide biosynthesis</keyword>
<dbReference type="InterPro" id="IPR015939">
    <property type="entry name" value="Fum_Rdtase/Succ_DH_flav-like_C"/>
</dbReference>
<dbReference type="Gene3D" id="3.50.50.60">
    <property type="entry name" value="FAD/NAD(P)-binding domain"/>
    <property type="match status" value="1"/>
</dbReference>
<dbReference type="RefSeq" id="WP_013780769.1">
    <property type="nucleotide sequence ID" value="NC_015520.1"/>
</dbReference>
<dbReference type="OrthoDB" id="9806724at2"/>
<comment type="pathway">
    <text evidence="2 13">Cofactor biosynthesis; NAD(+) biosynthesis; iminoaspartate from L-aspartate (oxidase route): step 1/1.</text>
</comment>
<reference evidence="17" key="1">
    <citation type="submission" date="2010-11" db="EMBL/GenBank/DDBJ databases">
        <title>The complete genome of Mahella australiensis DSM 15567.</title>
        <authorList>
            <consortium name="US DOE Joint Genome Institute (JGI-PGF)"/>
            <person name="Lucas S."/>
            <person name="Copeland A."/>
            <person name="Lapidus A."/>
            <person name="Bruce D."/>
            <person name="Goodwin L."/>
            <person name="Pitluck S."/>
            <person name="Kyrpides N."/>
            <person name="Mavromatis K."/>
            <person name="Pagani I."/>
            <person name="Ivanova N."/>
            <person name="Teshima H."/>
            <person name="Brettin T."/>
            <person name="Detter J.C."/>
            <person name="Han C."/>
            <person name="Tapia R."/>
            <person name="Land M."/>
            <person name="Hauser L."/>
            <person name="Markowitz V."/>
            <person name="Cheng J.-F."/>
            <person name="Hugenholtz P."/>
            <person name="Woyke T."/>
            <person name="Wu D."/>
            <person name="Spring S."/>
            <person name="Pukall R."/>
            <person name="Steenblock K."/>
            <person name="Schneider S."/>
            <person name="Klenk H.-P."/>
            <person name="Eisen J.A."/>
        </authorList>
    </citation>
    <scope>NUCLEOTIDE SEQUENCE [LARGE SCALE GENOMIC DNA]</scope>
    <source>
        <strain evidence="17">DSM 15567 / CIP 107919 / 50-1 BON</strain>
    </source>
</reference>
<evidence type="ECO:0000256" key="6">
    <source>
        <dbReference type="ARBA" id="ARBA00022630"/>
    </source>
</evidence>
<dbReference type="UniPathway" id="UPA00253">
    <property type="reaction ID" value="UER00326"/>
</dbReference>
<dbReference type="PRINTS" id="PR00368">
    <property type="entry name" value="FADPNR"/>
</dbReference>
<dbReference type="GO" id="GO:0033765">
    <property type="term" value="F:steroid dehydrogenase activity, acting on the CH-CH group of donors"/>
    <property type="evidence" value="ECO:0007669"/>
    <property type="project" value="UniProtKB-ARBA"/>
</dbReference>
<evidence type="ECO:0000313" key="16">
    <source>
        <dbReference type="EMBL" id="AEE96339.1"/>
    </source>
</evidence>
<dbReference type="InterPro" id="IPR005288">
    <property type="entry name" value="NadB"/>
</dbReference>
<dbReference type="GO" id="GO:0005737">
    <property type="term" value="C:cytoplasm"/>
    <property type="evidence" value="ECO:0007669"/>
    <property type="project" value="UniProtKB-SubCell"/>
</dbReference>
<feature type="domain" description="FAD-dependent oxidoreductase 2 FAD-binding" evidence="14">
    <location>
        <begin position="21"/>
        <end position="388"/>
    </location>
</feature>
<sequence>MNVTSYCVNFDSKSLLQQRYDYVIIGGGIAGLYAAHLAKQHGSTALINKGDFDSSDAYRAQGGIACVWNDNDSFASHIADTLTAGDGLCNEENVTIMINEAPTHIRRLIDLGVSFDTDENGYALGMEGAHSHRRILHAGDYTGKAIVTNIANAIEGVALYSQYLALDLLVDDNKCYGVLIMNIQSEQRFILWAKAIILAGGGAGNLFINTTNSPLITGDAIAMAYRKGCTLTDMEFMQFHPTALYEQNGQRFLISEAVRGEGGILRDICGERFMERYHPLKELAPRDIVARAIYAEMKKHDTPYVYLDVTSIDKAYFAARFPTIYAKCTEIGIDISKDYIPVSPAAHFLMGGIKTDSFGQTDVERLYACGECACTGVHGANRLASNSLLEGLVFAARAVKHASSLNTMPEHRRFKWWHQRLPETFLTPDEIAAIGRQLQAIMERYVGIERDGTGLNQAIRWLEQYEWILGLSADRPDIYELQSLIIVGYAMARAALFRCESRGSHYRTDYPAKNDMLKHHIIIKGENIAYDTDYRQIHS</sequence>
<keyword evidence="8 13" id="KW-0274">FAD</keyword>
<dbReference type="HOGENOM" id="CLU_014312_3_0_9"/>
<dbReference type="Proteomes" id="UP000008457">
    <property type="component" value="Chromosome"/>
</dbReference>
<dbReference type="SUPFAM" id="SSF46977">
    <property type="entry name" value="Succinate dehydrogenase/fumarate reductase flavoprotein C-terminal domain"/>
    <property type="match status" value="1"/>
</dbReference>
<evidence type="ECO:0000259" key="14">
    <source>
        <dbReference type="Pfam" id="PF00890"/>
    </source>
</evidence>
<keyword evidence="9 13" id="KW-0560">Oxidoreductase</keyword>
<dbReference type="InterPro" id="IPR027477">
    <property type="entry name" value="Succ_DH/fumarate_Rdtase_cat_sf"/>
</dbReference>
<dbReference type="PANTHER" id="PTHR42716:SF2">
    <property type="entry name" value="L-ASPARTATE OXIDASE, CHLOROPLASTIC"/>
    <property type="match status" value="1"/>
</dbReference>
<evidence type="ECO:0000256" key="10">
    <source>
        <dbReference type="ARBA" id="ARBA00048305"/>
    </source>
</evidence>
<evidence type="ECO:0000256" key="1">
    <source>
        <dbReference type="ARBA" id="ARBA00001974"/>
    </source>
</evidence>
<dbReference type="KEGG" id="mas:Mahau_1142"/>
<dbReference type="PRINTS" id="PR00411">
    <property type="entry name" value="PNDRDTASEI"/>
</dbReference>
<dbReference type="PIRSF" id="PIRSF000171">
    <property type="entry name" value="SDHA_APRA_LASPO"/>
    <property type="match status" value="1"/>
</dbReference>
<evidence type="ECO:0000256" key="12">
    <source>
        <dbReference type="PIRSR" id="PIRSR000171-1"/>
    </source>
</evidence>
<evidence type="ECO:0000256" key="7">
    <source>
        <dbReference type="ARBA" id="ARBA00022642"/>
    </source>
</evidence>
<keyword evidence="17" id="KW-1185">Reference proteome</keyword>
<dbReference type="Gene3D" id="1.20.58.100">
    <property type="entry name" value="Fumarate reductase/succinate dehydrogenase flavoprotein-like, C-terminal domain"/>
    <property type="match status" value="1"/>
</dbReference>
<keyword evidence="6 13" id="KW-0285">Flavoprotein</keyword>
<evidence type="ECO:0000256" key="9">
    <source>
        <dbReference type="ARBA" id="ARBA00023002"/>
    </source>
</evidence>